<comment type="subcellular location">
    <subcellularLocation>
        <location evidence="1">Cytoplasm</location>
    </subcellularLocation>
</comment>
<dbReference type="GO" id="GO:0014005">
    <property type="term" value="P:microglia development"/>
    <property type="evidence" value="ECO:0007669"/>
    <property type="project" value="Ensembl"/>
</dbReference>
<gene>
    <name evidence="11" type="primary">nlrc3l</name>
</gene>
<dbReference type="GO" id="GO:0005524">
    <property type="term" value="F:ATP binding"/>
    <property type="evidence" value="ECO:0007669"/>
    <property type="project" value="UniProtKB-KW"/>
</dbReference>
<protein>
    <submittedName>
        <fullName evidence="11">NLR family, CARD domain containing 3-like</fullName>
    </submittedName>
</protein>
<dbReference type="AlphaFoldDB" id="A0A8C5FEJ4"/>
<sequence>MDSDSEVERILHGTGRPPSSYGSMRSDEEEEEDFERDSPITSNEPTGLQLIRHHYPETVLTQGTQQTKQQDACIIYTRNEEVVEDENREEEEEEEGEEYDRINSPVPPPPVEDGDQMDPEEAQSGILHSELGMPHVFKNIMGVLSGLSEEDMGNLKIRLSREEKLFKLEELFQWDLLNLVDKMIEVLGHECALKQSIMGLDSIKKITEARDLENKCKRVLLRFQLKQHILRRFRVIYEGVPRPGKQQLLDTVYVQPQISRRPGNGIHLAPGDGVGSIFLDVKDLLRLTKASGEPVRTLVTTGVAGIGMSVVAARFSMDWAEDAANKDIQFVIPLSLESLWSLQKFQLPPTKMMSIMEVIEHYYQGFSDAGYLEDLNCRFLILMDSFDYYLDTLDWKNTPVLSDSHTPAHLDVLIVNLIRGKLLPSARIWILGRQAAVSTIPPELIDVVTDIHGFSDEMKDDYLSKRFQDKELSDSIVSHYKRSPALIALCQQPFVCWLAATAFERCFRYQGYGIQPPRLTPFYIHVMVIQTNRKLQRYRGQSENHLKWSQDDIHTLLNLGKLALAMVEKQVWVFSQQDIKEHKLDMKEITVFSGLCIELHSLDTTKRKQFSFLHRTFQEFMAAVYVFAVFHLEGRVPLPEAGSWPRAKLPRIAESPRSAADLLRGAVRATMGSPHLDMVLRFLCGIMSRGSHNHMLRVRLFQAPQPALSKPEKAQQLLEREVESAPADRRANLQECLREMVQEDE</sequence>
<dbReference type="GeneTree" id="ENSGT01150000286911"/>
<dbReference type="InterPro" id="IPR007111">
    <property type="entry name" value="NACHT_NTPase"/>
</dbReference>
<evidence type="ECO:0000256" key="2">
    <source>
        <dbReference type="ARBA" id="ARBA00022490"/>
    </source>
</evidence>
<evidence type="ECO:0000256" key="5">
    <source>
        <dbReference type="ARBA" id="ARBA00022741"/>
    </source>
</evidence>
<evidence type="ECO:0000259" key="9">
    <source>
        <dbReference type="Pfam" id="PF17776"/>
    </source>
</evidence>
<feature type="compositionally biased region" description="Basic and acidic residues" evidence="7">
    <location>
        <begin position="1"/>
        <end position="11"/>
    </location>
</feature>
<reference evidence="11" key="2">
    <citation type="submission" date="2025-09" db="UniProtKB">
        <authorList>
            <consortium name="Ensembl"/>
        </authorList>
    </citation>
    <scope>IDENTIFICATION</scope>
</reference>
<evidence type="ECO:0000313" key="11">
    <source>
        <dbReference type="Ensembl" id="ENSGMOP00000030823.1"/>
    </source>
</evidence>
<evidence type="ECO:0000256" key="3">
    <source>
        <dbReference type="ARBA" id="ARBA00022614"/>
    </source>
</evidence>
<keyword evidence="4" id="KW-0677">Repeat</keyword>
<name>A0A8C5FEJ4_GADMO</name>
<evidence type="ECO:0000313" key="12">
    <source>
        <dbReference type="Proteomes" id="UP000694546"/>
    </source>
</evidence>
<keyword evidence="6" id="KW-0067">ATP-binding</keyword>
<dbReference type="Pfam" id="PF17779">
    <property type="entry name" value="WHD_NOD2"/>
    <property type="match status" value="1"/>
</dbReference>
<dbReference type="Pfam" id="PF05729">
    <property type="entry name" value="NACHT"/>
    <property type="match status" value="1"/>
</dbReference>
<proteinExistence type="predicted"/>
<dbReference type="InterPro" id="IPR027417">
    <property type="entry name" value="P-loop_NTPase"/>
</dbReference>
<reference evidence="11" key="1">
    <citation type="submission" date="2025-08" db="UniProtKB">
        <authorList>
            <consortium name="Ensembl"/>
        </authorList>
    </citation>
    <scope>IDENTIFICATION</scope>
</reference>
<feature type="domain" description="NOD1/2 winged helix" evidence="10">
    <location>
        <begin position="555"/>
        <end position="612"/>
    </location>
</feature>
<feature type="region of interest" description="Disordered" evidence="7">
    <location>
        <begin position="1"/>
        <end position="47"/>
    </location>
</feature>
<evidence type="ECO:0000259" key="8">
    <source>
        <dbReference type="Pfam" id="PF05729"/>
    </source>
</evidence>
<dbReference type="OrthoDB" id="120976at2759"/>
<feature type="region of interest" description="Disordered" evidence="7">
    <location>
        <begin position="80"/>
        <end position="119"/>
    </location>
</feature>
<feature type="domain" description="NACHT" evidence="8">
    <location>
        <begin position="296"/>
        <end position="469"/>
    </location>
</feature>
<dbReference type="InterPro" id="IPR051261">
    <property type="entry name" value="NLR"/>
</dbReference>
<dbReference type="GO" id="GO:0005737">
    <property type="term" value="C:cytoplasm"/>
    <property type="evidence" value="ECO:0007669"/>
    <property type="project" value="UniProtKB-SubCell"/>
</dbReference>
<dbReference type="Proteomes" id="UP000694546">
    <property type="component" value="Chromosome 16"/>
</dbReference>
<feature type="compositionally biased region" description="Acidic residues" evidence="7">
    <location>
        <begin position="82"/>
        <end position="98"/>
    </location>
</feature>
<evidence type="ECO:0000256" key="6">
    <source>
        <dbReference type="ARBA" id="ARBA00022840"/>
    </source>
</evidence>
<dbReference type="Pfam" id="PF17776">
    <property type="entry name" value="NLRC4_HD2"/>
    <property type="match status" value="1"/>
</dbReference>
<evidence type="ECO:0000256" key="7">
    <source>
        <dbReference type="SAM" id="MobiDB-lite"/>
    </source>
</evidence>
<dbReference type="InterPro" id="IPR041267">
    <property type="entry name" value="NLRP_HD2"/>
</dbReference>
<feature type="domain" description="NACHT LRR and PYD" evidence="9">
    <location>
        <begin position="614"/>
        <end position="743"/>
    </location>
</feature>
<accession>A0A8C5FEJ4</accession>
<keyword evidence="3" id="KW-0433">Leucine-rich repeat</keyword>
<evidence type="ECO:0000259" key="10">
    <source>
        <dbReference type="Pfam" id="PF17779"/>
    </source>
</evidence>
<dbReference type="Ensembl" id="ENSGMOT00000041490.1">
    <property type="protein sequence ID" value="ENSGMOP00000030823.1"/>
    <property type="gene ID" value="ENSGMOG00000028410.1"/>
</dbReference>
<evidence type="ECO:0000256" key="4">
    <source>
        <dbReference type="ARBA" id="ARBA00022737"/>
    </source>
</evidence>
<organism evidence="11 12">
    <name type="scientific">Gadus morhua</name>
    <name type="common">Atlantic cod</name>
    <dbReference type="NCBI Taxonomy" id="8049"/>
    <lineage>
        <taxon>Eukaryota</taxon>
        <taxon>Metazoa</taxon>
        <taxon>Chordata</taxon>
        <taxon>Craniata</taxon>
        <taxon>Vertebrata</taxon>
        <taxon>Euteleostomi</taxon>
        <taxon>Actinopterygii</taxon>
        <taxon>Neopterygii</taxon>
        <taxon>Teleostei</taxon>
        <taxon>Neoteleostei</taxon>
        <taxon>Acanthomorphata</taxon>
        <taxon>Zeiogadaria</taxon>
        <taxon>Gadariae</taxon>
        <taxon>Gadiformes</taxon>
        <taxon>Gadoidei</taxon>
        <taxon>Gadidae</taxon>
        <taxon>Gadus</taxon>
    </lineage>
</organism>
<dbReference type="InterPro" id="IPR041075">
    <property type="entry name" value="NOD1/2_WH"/>
</dbReference>
<evidence type="ECO:0000256" key="1">
    <source>
        <dbReference type="ARBA" id="ARBA00004496"/>
    </source>
</evidence>
<keyword evidence="2" id="KW-0963">Cytoplasm</keyword>
<dbReference type="GO" id="GO:0050728">
    <property type="term" value="P:negative regulation of inflammatory response"/>
    <property type="evidence" value="ECO:0007669"/>
    <property type="project" value="Ensembl"/>
</dbReference>
<keyword evidence="5" id="KW-0547">Nucleotide-binding</keyword>
<dbReference type="PANTHER" id="PTHR24106">
    <property type="entry name" value="NACHT, LRR AND CARD DOMAINS-CONTAINING"/>
    <property type="match status" value="1"/>
</dbReference>
<dbReference type="Gene3D" id="3.40.50.300">
    <property type="entry name" value="P-loop containing nucleotide triphosphate hydrolases"/>
    <property type="match status" value="1"/>
</dbReference>
<keyword evidence="12" id="KW-1185">Reference proteome</keyword>
<dbReference type="OMA" id="YGSMKSE"/>